<evidence type="ECO:0000256" key="7">
    <source>
        <dbReference type="ARBA" id="ARBA00022741"/>
    </source>
</evidence>
<organism evidence="15 16">
    <name type="scientific">Vagococcus hydrophili</name>
    <dbReference type="NCBI Taxonomy" id="2714947"/>
    <lineage>
        <taxon>Bacteria</taxon>
        <taxon>Bacillati</taxon>
        <taxon>Bacillota</taxon>
        <taxon>Bacilli</taxon>
        <taxon>Lactobacillales</taxon>
        <taxon>Enterococcaceae</taxon>
        <taxon>Vagococcus</taxon>
    </lineage>
</organism>
<keyword evidence="9" id="KW-0067">ATP-binding</keyword>
<dbReference type="Gene3D" id="1.10.287.130">
    <property type="match status" value="1"/>
</dbReference>
<dbReference type="Proteomes" id="UP000501747">
    <property type="component" value="Chromosome"/>
</dbReference>
<dbReference type="SMART" id="SM00387">
    <property type="entry name" value="HATPase_c"/>
    <property type="match status" value="1"/>
</dbReference>
<evidence type="ECO:0000256" key="6">
    <source>
        <dbReference type="ARBA" id="ARBA00022692"/>
    </source>
</evidence>
<dbReference type="InterPro" id="IPR038318">
    <property type="entry name" value="KdpD_sf"/>
</dbReference>
<dbReference type="InterPro" id="IPR036890">
    <property type="entry name" value="HATPase_C_sf"/>
</dbReference>
<dbReference type="KEGG" id="vhy:G7082_13775"/>
<keyword evidence="4" id="KW-0597">Phosphoprotein</keyword>
<proteinExistence type="predicted"/>
<dbReference type="InterPro" id="IPR003594">
    <property type="entry name" value="HATPase_dom"/>
</dbReference>
<name>A0A6G8AWY2_9ENTE</name>
<evidence type="ECO:0000259" key="14">
    <source>
        <dbReference type="PROSITE" id="PS50109"/>
    </source>
</evidence>
<feature type="transmembrane region" description="Helical" evidence="13">
    <location>
        <begin position="396"/>
        <end position="425"/>
    </location>
</feature>
<dbReference type="GO" id="GO:0000155">
    <property type="term" value="F:phosphorelay sensor kinase activity"/>
    <property type="evidence" value="ECO:0007669"/>
    <property type="project" value="InterPro"/>
</dbReference>
<dbReference type="InterPro" id="IPR029016">
    <property type="entry name" value="GAF-like_dom_sf"/>
</dbReference>
<dbReference type="PROSITE" id="PS50109">
    <property type="entry name" value="HIS_KIN"/>
    <property type="match status" value="1"/>
</dbReference>
<dbReference type="Pfam" id="PF02518">
    <property type="entry name" value="HATPase_c"/>
    <property type="match status" value="1"/>
</dbReference>
<keyword evidence="6 13" id="KW-0812">Transmembrane</keyword>
<dbReference type="PANTHER" id="PTHR45569">
    <property type="entry name" value="SENSOR PROTEIN KDPD"/>
    <property type="match status" value="1"/>
</dbReference>
<dbReference type="InterPro" id="IPR005467">
    <property type="entry name" value="His_kinase_dom"/>
</dbReference>
<evidence type="ECO:0000256" key="1">
    <source>
        <dbReference type="ARBA" id="ARBA00000085"/>
    </source>
</evidence>
<dbReference type="GO" id="GO:0005886">
    <property type="term" value="C:plasma membrane"/>
    <property type="evidence" value="ECO:0007669"/>
    <property type="project" value="TreeGrafter"/>
</dbReference>
<dbReference type="EMBL" id="CP049887">
    <property type="protein sequence ID" value="QIL49490.1"/>
    <property type="molecule type" value="Genomic_DNA"/>
</dbReference>
<dbReference type="GO" id="GO:0005524">
    <property type="term" value="F:ATP binding"/>
    <property type="evidence" value="ECO:0007669"/>
    <property type="project" value="UniProtKB-KW"/>
</dbReference>
<dbReference type="InterPro" id="IPR052023">
    <property type="entry name" value="Histidine_kinase_KdpD"/>
</dbReference>
<evidence type="ECO:0000256" key="4">
    <source>
        <dbReference type="ARBA" id="ARBA00022553"/>
    </source>
</evidence>
<evidence type="ECO:0000256" key="13">
    <source>
        <dbReference type="SAM" id="Phobius"/>
    </source>
</evidence>
<comment type="catalytic activity">
    <reaction evidence="1">
        <text>ATP + protein L-histidine = ADP + protein N-phospho-L-histidine.</text>
        <dbReference type="EC" id="2.7.13.3"/>
    </reaction>
</comment>
<dbReference type="PANTHER" id="PTHR45569:SF1">
    <property type="entry name" value="SENSOR PROTEIN KDPD"/>
    <property type="match status" value="1"/>
</dbReference>
<dbReference type="Pfam" id="PF00512">
    <property type="entry name" value="HisKA"/>
    <property type="match status" value="1"/>
</dbReference>
<evidence type="ECO:0000313" key="15">
    <source>
        <dbReference type="EMBL" id="QIL49490.1"/>
    </source>
</evidence>
<dbReference type="Gene3D" id="3.30.450.40">
    <property type="match status" value="1"/>
</dbReference>
<keyword evidence="10 13" id="KW-1133">Transmembrane helix</keyword>
<keyword evidence="12 13" id="KW-0472">Membrane</keyword>
<protein>
    <recommendedName>
        <fullName evidence="3">histidine kinase</fullName>
        <ecNumber evidence="3">2.7.13.3</ecNumber>
    </recommendedName>
</protein>
<feature type="transmembrane region" description="Helical" evidence="13">
    <location>
        <begin position="468"/>
        <end position="488"/>
    </location>
</feature>
<evidence type="ECO:0000256" key="2">
    <source>
        <dbReference type="ARBA" id="ARBA00004141"/>
    </source>
</evidence>
<dbReference type="RefSeq" id="WP_166035777.1">
    <property type="nucleotide sequence ID" value="NZ_CP049887.1"/>
</dbReference>
<feature type="domain" description="Histidine kinase" evidence="14">
    <location>
        <begin position="667"/>
        <end position="864"/>
    </location>
</feature>
<dbReference type="Gene3D" id="1.20.120.620">
    <property type="entry name" value="Backbone structure of the membrane domain of e. Coli histidine kinase receptor kdpd"/>
    <property type="match status" value="1"/>
</dbReference>
<keyword evidence="7" id="KW-0547">Nucleotide-binding</keyword>
<dbReference type="InterPro" id="IPR003852">
    <property type="entry name" value="Sig_transdc_His_kinase_KdpD_N"/>
</dbReference>
<evidence type="ECO:0000256" key="9">
    <source>
        <dbReference type="ARBA" id="ARBA00022840"/>
    </source>
</evidence>
<keyword evidence="8 15" id="KW-0418">Kinase</keyword>
<evidence type="ECO:0000313" key="16">
    <source>
        <dbReference type="Proteomes" id="UP000501747"/>
    </source>
</evidence>
<keyword evidence="11" id="KW-0902">Two-component regulatory system</keyword>
<dbReference type="Pfam" id="PF02702">
    <property type="entry name" value="KdpD"/>
    <property type="match status" value="1"/>
</dbReference>
<dbReference type="Gene3D" id="3.40.50.300">
    <property type="entry name" value="P-loop containing nucleotide triphosphate hydrolases"/>
    <property type="match status" value="1"/>
</dbReference>
<comment type="subcellular location">
    <subcellularLocation>
        <location evidence="2">Membrane</location>
        <topology evidence="2">Multi-pass membrane protein</topology>
    </subcellularLocation>
</comment>
<dbReference type="GO" id="GO:0005737">
    <property type="term" value="C:cytoplasm"/>
    <property type="evidence" value="ECO:0007669"/>
    <property type="project" value="UniProtKB-ARBA"/>
</dbReference>
<dbReference type="InterPro" id="IPR003661">
    <property type="entry name" value="HisK_dim/P_dom"/>
</dbReference>
<keyword evidence="5" id="KW-0808">Transferase</keyword>
<dbReference type="EC" id="2.7.13.3" evidence="3"/>
<dbReference type="SUPFAM" id="SSF47384">
    <property type="entry name" value="Homodimeric domain of signal transducing histidine kinase"/>
    <property type="match status" value="1"/>
</dbReference>
<feature type="transmembrane region" description="Helical" evidence="13">
    <location>
        <begin position="437"/>
        <end position="456"/>
    </location>
</feature>
<evidence type="ECO:0000256" key="5">
    <source>
        <dbReference type="ARBA" id="ARBA00022679"/>
    </source>
</evidence>
<dbReference type="Pfam" id="PF13493">
    <property type="entry name" value="DUF4118"/>
    <property type="match status" value="1"/>
</dbReference>
<reference evidence="15 16" key="1">
    <citation type="submission" date="2020-03" db="EMBL/GenBank/DDBJ databases">
        <title>Vagococcus sp. nov., isolated from beetles.</title>
        <authorList>
            <person name="Hyun D.-W."/>
            <person name="Bae J.-W."/>
        </authorList>
    </citation>
    <scope>NUCLEOTIDE SEQUENCE [LARGE SCALE GENOMIC DNA]</scope>
    <source>
        <strain evidence="15 16">HDW17B</strain>
    </source>
</reference>
<evidence type="ECO:0000256" key="8">
    <source>
        <dbReference type="ARBA" id="ARBA00022777"/>
    </source>
</evidence>
<evidence type="ECO:0000256" key="10">
    <source>
        <dbReference type="ARBA" id="ARBA00022989"/>
    </source>
</evidence>
<dbReference type="FunFam" id="3.40.50.300:FF:000483">
    <property type="entry name" value="Sensor histidine kinase KdpD"/>
    <property type="match status" value="1"/>
</dbReference>
<dbReference type="CDD" id="cd00082">
    <property type="entry name" value="HisKA"/>
    <property type="match status" value="1"/>
</dbReference>
<dbReference type="InterPro" id="IPR027417">
    <property type="entry name" value="P-loop_NTPase"/>
</dbReference>
<dbReference type="AlphaFoldDB" id="A0A6G8AWY2"/>
<gene>
    <name evidence="15" type="ORF">G7082_13775</name>
</gene>
<dbReference type="SUPFAM" id="SSF55781">
    <property type="entry name" value="GAF domain-like"/>
    <property type="match status" value="1"/>
</dbReference>
<dbReference type="SMART" id="SM00388">
    <property type="entry name" value="HisKA"/>
    <property type="match status" value="1"/>
</dbReference>
<evidence type="ECO:0000256" key="11">
    <source>
        <dbReference type="ARBA" id="ARBA00023012"/>
    </source>
</evidence>
<evidence type="ECO:0000256" key="12">
    <source>
        <dbReference type="ARBA" id="ARBA00023136"/>
    </source>
</evidence>
<keyword evidence="16" id="KW-1185">Reference proteome</keyword>
<accession>A0A6G8AWY2</accession>
<sequence length="886" mass="100911">MNLKKMSADEWLQQVKEEKYPGKLKVFFGYAAGVGKTYAMLEEAHDQVKLGRDVAVGYVEPHTRPETTALLDGLTLLPKKMYDYKGIQLEDFDLDGALLCHPDLILVDELAHTNPETARNKKRYQDIEELLKAGIDVYTTVNVQHIESLNDVVEEMTGVEVKETVPDVFFSESSLKVIDIAAEDLLERLRLGKIYQKANTDRALQNFFIPEKLNLLRGLAIQKAADHITINENKDSSKLMGIDGKFLSLILGDEVALTKRTLRWTARLSQLLRVQWFALNIKTEDSEDDHPELVKLAEKLGAEVITIESYDLVETIVSFIKLQGITDLVLGKNVTLPWWKKVFRTPIEDKLFDELNQTEIHLLPYDEKELKPKNNWLVMSKKLFGKFRFRDLTTTFLLLVVTTLISLTLFGSGFGDQNIIILYLLMVISVSRVTKGYLWSTLSSIFSVILFNWFFVYPYHSLTVLKEGYPFTLVFMLVVGLIVSNIMVRMKASAISSARKEQQIQMLYDLNRRYLLTNHLQEVLQITATYLSDNLNRDIFIYYQEFDETVKSLATPKKQPVLLENKEETAIAHWSFINQKEAGKGTDTLAGAKGRYFPVILKGETVAVIGVGVSAENELLSEENLSFIRLVVVQMAIAIEQKLLQQEKETIHIEKEKEKTKGNLLRAVSHDLRTPLTGISGSIEMILNDKEKAKLTEIDKENLLLGVKKDSEWLLRMIENLLSITRIDTQKMEVTTSEEVLDDVLSAAIQRLKKYYPTVELEVTLPEALILVQVDPILMEQVVFNLLENSVRYREKDSKIYLTVEEGKHKVKLHVLNYGETKDVAYLNKLFEDNDEENVVDSKKGLGIGLSIVKTIVSAHGGKIYAKLLNEQLIDVTVEIKGRREA</sequence>
<dbReference type="InterPro" id="IPR036097">
    <property type="entry name" value="HisK_dim/P_sf"/>
</dbReference>
<dbReference type="Gene3D" id="3.30.565.10">
    <property type="entry name" value="Histidine kinase-like ATPase, C-terminal domain"/>
    <property type="match status" value="1"/>
</dbReference>
<evidence type="ECO:0000256" key="3">
    <source>
        <dbReference type="ARBA" id="ARBA00012438"/>
    </source>
</evidence>
<dbReference type="SUPFAM" id="SSF55874">
    <property type="entry name" value="ATPase domain of HSP90 chaperone/DNA topoisomerase II/histidine kinase"/>
    <property type="match status" value="1"/>
</dbReference>
<dbReference type="InterPro" id="IPR025201">
    <property type="entry name" value="KdpD_TM"/>
</dbReference>